<sequence>MQLTNDRSLAQQESRDQESVLQELSKSIEQSRKECGIPGMAVAILFKGQLVFAEGFGIRNEQKESFTPQTLSPIGSLTKAFTATMIGELVAEGKMDWNKTPINKYLPEFELQDPAWTRELTISDLLSHQTGLPATSFLFRRNQHNRRETIKAFQDLVLPASRPHVSRYQYGNSMFVVAGEAAVAASGIDSIEVEDLIRLKVLEPLKLHNTGFSAMEMKKR</sequence>
<evidence type="ECO:0000313" key="5">
    <source>
        <dbReference type="Proteomes" id="UP000827284"/>
    </source>
</evidence>
<reference evidence="4" key="1">
    <citation type="submission" date="2021-11" db="EMBL/GenBank/DDBJ databases">
        <authorList>
            <person name="Herlambang A."/>
            <person name="Guo Y."/>
            <person name="Takashima Y."/>
            <person name="Nishizawa T."/>
        </authorList>
    </citation>
    <scope>NUCLEOTIDE SEQUENCE</scope>
    <source>
        <strain evidence="4">E1425</strain>
    </source>
</reference>
<dbReference type="OrthoDB" id="5946976at2759"/>
<dbReference type="Pfam" id="PF00144">
    <property type="entry name" value="Beta-lactamase"/>
    <property type="match status" value="1"/>
</dbReference>
<dbReference type="InterPro" id="IPR001466">
    <property type="entry name" value="Beta-lactam-related"/>
</dbReference>
<feature type="domain" description="Beta-lactamase-related" evidence="3">
    <location>
        <begin position="26"/>
        <end position="213"/>
    </location>
</feature>
<organism evidence="4 5">
    <name type="scientific">Entomortierella parvispora</name>
    <dbReference type="NCBI Taxonomy" id="205924"/>
    <lineage>
        <taxon>Eukaryota</taxon>
        <taxon>Fungi</taxon>
        <taxon>Fungi incertae sedis</taxon>
        <taxon>Mucoromycota</taxon>
        <taxon>Mortierellomycotina</taxon>
        <taxon>Mortierellomycetes</taxon>
        <taxon>Mortierellales</taxon>
        <taxon>Mortierellaceae</taxon>
        <taxon>Entomortierella</taxon>
    </lineage>
</organism>
<feature type="region of interest" description="Disordered" evidence="2">
    <location>
        <begin position="1"/>
        <end position="25"/>
    </location>
</feature>
<dbReference type="InterPro" id="IPR050491">
    <property type="entry name" value="AmpC-like"/>
</dbReference>
<dbReference type="PANTHER" id="PTHR46825:SF15">
    <property type="entry name" value="BETA-LACTAMASE-RELATED DOMAIN-CONTAINING PROTEIN"/>
    <property type="match status" value="1"/>
</dbReference>
<dbReference type="InterPro" id="IPR012338">
    <property type="entry name" value="Beta-lactam/transpept-like"/>
</dbReference>
<keyword evidence="5" id="KW-1185">Reference proteome</keyword>
<feature type="compositionally biased region" description="Polar residues" evidence="2">
    <location>
        <begin position="1"/>
        <end position="12"/>
    </location>
</feature>
<reference evidence="4" key="2">
    <citation type="journal article" date="2022" name="Microbiol. Resour. Announc.">
        <title>Whole-Genome Sequence of Entomortierella parvispora E1425, a Mucoromycotan Fungus Associated with Burkholderiaceae-Related Endosymbiotic Bacteria.</title>
        <authorList>
            <person name="Herlambang A."/>
            <person name="Guo Y."/>
            <person name="Takashima Y."/>
            <person name="Narisawa K."/>
            <person name="Ohta H."/>
            <person name="Nishizawa T."/>
        </authorList>
    </citation>
    <scope>NUCLEOTIDE SEQUENCE</scope>
    <source>
        <strain evidence="4">E1425</strain>
    </source>
</reference>
<comment type="caution">
    <text evidence="4">The sequence shown here is derived from an EMBL/GenBank/DDBJ whole genome shotgun (WGS) entry which is preliminary data.</text>
</comment>
<dbReference type="EMBL" id="BQFW01000005">
    <property type="protein sequence ID" value="GJJ71366.1"/>
    <property type="molecule type" value="Genomic_DNA"/>
</dbReference>
<name>A0A9P3LUP4_9FUNG</name>
<dbReference type="SUPFAM" id="SSF56601">
    <property type="entry name" value="beta-lactamase/transpeptidase-like"/>
    <property type="match status" value="1"/>
</dbReference>
<dbReference type="Proteomes" id="UP000827284">
    <property type="component" value="Unassembled WGS sequence"/>
</dbReference>
<dbReference type="AlphaFoldDB" id="A0A9P3LUP4"/>
<gene>
    <name evidence="4" type="ORF">EMPS_03716</name>
</gene>
<evidence type="ECO:0000259" key="3">
    <source>
        <dbReference type="Pfam" id="PF00144"/>
    </source>
</evidence>
<dbReference type="Gene3D" id="3.40.710.10">
    <property type="entry name" value="DD-peptidase/beta-lactamase superfamily"/>
    <property type="match status" value="1"/>
</dbReference>
<evidence type="ECO:0000256" key="1">
    <source>
        <dbReference type="ARBA" id="ARBA00038215"/>
    </source>
</evidence>
<comment type="similarity">
    <text evidence="1">Belongs to the peptidase S12 family.</text>
</comment>
<dbReference type="PANTHER" id="PTHR46825">
    <property type="entry name" value="D-ALANYL-D-ALANINE-CARBOXYPEPTIDASE/ENDOPEPTIDASE AMPH"/>
    <property type="match status" value="1"/>
</dbReference>
<evidence type="ECO:0000313" key="4">
    <source>
        <dbReference type="EMBL" id="GJJ71366.1"/>
    </source>
</evidence>
<accession>A0A9P3LUP4</accession>
<evidence type="ECO:0000256" key="2">
    <source>
        <dbReference type="SAM" id="MobiDB-lite"/>
    </source>
</evidence>
<protein>
    <recommendedName>
        <fullName evidence="3">Beta-lactamase-related domain-containing protein</fullName>
    </recommendedName>
</protein>
<proteinExistence type="inferred from homology"/>